<dbReference type="SUPFAM" id="SSF51569">
    <property type="entry name" value="Aldolase"/>
    <property type="match status" value="1"/>
</dbReference>
<dbReference type="Pfam" id="PF08666">
    <property type="entry name" value="SAF"/>
    <property type="match status" value="1"/>
</dbReference>
<dbReference type="PANTHER" id="PTHR42966">
    <property type="entry name" value="N-ACETYLNEURAMINATE SYNTHASE"/>
    <property type="match status" value="1"/>
</dbReference>
<evidence type="ECO:0000313" key="3">
    <source>
        <dbReference type="EMBL" id="XAM17424.1"/>
    </source>
</evidence>
<dbReference type="InterPro" id="IPR020030">
    <property type="entry name" value="Pseudaminic_synth_PseI"/>
</dbReference>
<dbReference type="Proteomes" id="UP001434737">
    <property type="component" value="Chromosome"/>
</dbReference>
<evidence type="ECO:0000259" key="2">
    <source>
        <dbReference type="PROSITE" id="PS50844"/>
    </source>
</evidence>
<dbReference type="RefSeq" id="WP_300448650.1">
    <property type="nucleotide sequence ID" value="NZ_CP145316.1"/>
</dbReference>
<dbReference type="Gene3D" id="3.90.1210.10">
    <property type="entry name" value="Antifreeze-like/N-acetylneuraminic acid synthase C-terminal domain"/>
    <property type="match status" value="1"/>
</dbReference>
<keyword evidence="3" id="KW-0808">Transferase</keyword>
<dbReference type="SUPFAM" id="SSF51269">
    <property type="entry name" value="AFP III-like domain"/>
    <property type="match status" value="1"/>
</dbReference>
<evidence type="ECO:0000256" key="1">
    <source>
        <dbReference type="NCBIfam" id="TIGR03586"/>
    </source>
</evidence>
<dbReference type="InterPro" id="IPR013785">
    <property type="entry name" value="Aldolase_TIM"/>
</dbReference>
<dbReference type="InterPro" id="IPR013974">
    <property type="entry name" value="SAF"/>
</dbReference>
<dbReference type="CDD" id="cd11615">
    <property type="entry name" value="SAF_NeuB_like"/>
    <property type="match status" value="1"/>
</dbReference>
<proteinExistence type="predicted"/>
<feature type="domain" description="AFP-like" evidence="2">
    <location>
        <begin position="286"/>
        <end position="342"/>
    </location>
</feature>
<keyword evidence="4" id="KW-1185">Reference proteome</keyword>
<organism evidence="3 4">
    <name type="scientific">Helicobacter mastomyrinus</name>
    <dbReference type="NCBI Taxonomy" id="287948"/>
    <lineage>
        <taxon>Bacteria</taxon>
        <taxon>Pseudomonadati</taxon>
        <taxon>Campylobacterota</taxon>
        <taxon>Epsilonproteobacteria</taxon>
        <taxon>Campylobacterales</taxon>
        <taxon>Helicobacteraceae</taxon>
        <taxon>Helicobacter</taxon>
    </lineage>
</organism>
<dbReference type="EC" id="2.5.1.97" evidence="1"/>
<dbReference type="GO" id="GO:0016740">
    <property type="term" value="F:transferase activity"/>
    <property type="evidence" value="ECO:0007669"/>
    <property type="project" value="UniProtKB-KW"/>
</dbReference>
<dbReference type="InterPro" id="IPR006190">
    <property type="entry name" value="SAF_AFP_Neu5Ac"/>
</dbReference>
<protein>
    <recommendedName>
        <fullName evidence="1">Pseudaminic acid synthase</fullName>
        <ecNumber evidence="1">2.5.1.97</ecNumber>
    </recommendedName>
</protein>
<dbReference type="InterPro" id="IPR036732">
    <property type="entry name" value="AFP_Neu5c_C_sf"/>
</dbReference>
<dbReference type="InterPro" id="IPR051690">
    <property type="entry name" value="PseI-like"/>
</dbReference>
<dbReference type="InterPro" id="IPR057736">
    <property type="entry name" value="SAF_PseI/NeuA/NeuB"/>
</dbReference>
<reference evidence="3 4" key="1">
    <citation type="submission" date="2024-02" db="EMBL/GenBank/DDBJ databases">
        <title>Genome and pathogenicity analysis of Helicobacter mastomyrinus isolated from mice.</title>
        <authorList>
            <person name="Zhu L."/>
        </authorList>
    </citation>
    <scope>NUCLEOTIDE SEQUENCE [LARGE SCALE GENOMIC DNA]</scope>
    <source>
        <strain evidence="3 4">Hm-17</strain>
    </source>
</reference>
<sequence>MKVKKPLIIAELSANHNQSLQLAKDSIYAIKECGADGVKLQTYTPECLTLKSNAEAFCIRGGTLWDNRSLYELYEEAQTPWEWHEELFFLARELGLLIFSSPFSSKGVAFLESLQCPMYKVASFEIMHYELIEAIAKTKKPIIFSTGVATHKEIKTALKICHKHDCKDITLLHCISEYPAPLESANLASMPALAKIYKKYHIKYGLSDHSLGALCPIVATSLGASMIEKHFILDKSLGGVDSAFSMDKESFSAMVRQVRDTALALGEKQSHIPAHTLQKRRQFVRSIWVSKDIAKGEALSNDNIAILRPNGGAHPKYLPKILNKRAKRALKAAQPLQLSDIK</sequence>
<dbReference type="NCBIfam" id="TIGR03586">
    <property type="entry name" value="PseI"/>
    <property type="match status" value="1"/>
</dbReference>
<dbReference type="PROSITE" id="PS50844">
    <property type="entry name" value="AFP_LIKE"/>
    <property type="match status" value="1"/>
</dbReference>
<dbReference type="Pfam" id="PF03102">
    <property type="entry name" value="NeuB"/>
    <property type="match status" value="1"/>
</dbReference>
<gene>
    <name evidence="3" type="primary">pseI</name>
    <name evidence="3" type="ORF">V3I05_06960</name>
</gene>
<dbReference type="PANTHER" id="PTHR42966:SF2">
    <property type="entry name" value="PSEUDAMINIC ACID SYNTHASE"/>
    <property type="match status" value="1"/>
</dbReference>
<dbReference type="EMBL" id="CP145316">
    <property type="protein sequence ID" value="XAM17424.1"/>
    <property type="molecule type" value="Genomic_DNA"/>
</dbReference>
<evidence type="ECO:0000313" key="4">
    <source>
        <dbReference type="Proteomes" id="UP001434737"/>
    </source>
</evidence>
<accession>A0ABZ3F4U4</accession>
<dbReference type="InterPro" id="IPR013132">
    <property type="entry name" value="PseI/NeuA/B-like_N"/>
</dbReference>
<dbReference type="Gene3D" id="3.20.20.70">
    <property type="entry name" value="Aldolase class I"/>
    <property type="match status" value="1"/>
</dbReference>
<dbReference type="SMART" id="SM00858">
    <property type="entry name" value="SAF"/>
    <property type="match status" value="1"/>
</dbReference>
<name>A0ABZ3F4U4_9HELI</name>